<proteinExistence type="inferred from homology"/>
<gene>
    <name evidence="8" type="ORF">Ahy_A03g016651</name>
</gene>
<keyword evidence="2" id="KW-0479">Metal-binding</keyword>
<feature type="region of interest" description="Disordered" evidence="6">
    <location>
        <begin position="225"/>
        <end position="278"/>
    </location>
</feature>
<dbReference type="EMBL" id="SDMP01000003">
    <property type="protein sequence ID" value="RYR70137.1"/>
    <property type="molecule type" value="Genomic_DNA"/>
</dbReference>
<evidence type="ECO:0000256" key="1">
    <source>
        <dbReference type="ARBA" id="ARBA00022481"/>
    </source>
</evidence>
<dbReference type="CDD" id="cd00371">
    <property type="entry name" value="HMA"/>
    <property type="match status" value="1"/>
</dbReference>
<dbReference type="PANTHER" id="PTHR45868:SF80">
    <property type="entry name" value="F15K9.8-RELATED"/>
    <property type="match status" value="1"/>
</dbReference>
<dbReference type="PROSITE" id="PS50846">
    <property type="entry name" value="HMA_2"/>
    <property type="match status" value="1"/>
</dbReference>
<dbReference type="STRING" id="3818.A0A445E3Z4"/>
<evidence type="ECO:0000313" key="8">
    <source>
        <dbReference type="EMBL" id="RYR70137.1"/>
    </source>
</evidence>
<protein>
    <recommendedName>
        <fullName evidence="7">HMA domain-containing protein</fullName>
    </recommendedName>
</protein>
<dbReference type="GO" id="GO:0046872">
    <property type="term" value="F:metal ion binding"/>
    <property type="evidence" value="ECO:0007669"/>
    <property type="project" value="UniProtKB-KW"/>
</dbReference>
<reference evidence="8 9" key="1">
    <citation type="submission" date="2019-01" db="EMBL/GenBank/DDBJ databases">
        <title>Sequencing of cultivated peanut Arachis hypogaea provides insights into genome evolution and oil improvement.</title>
        <authorList>
            <person name="Chen X."/>
        </authorList>
    </citation>
    <scope>NUCLEOTIDE SEQUENCE [LARGE SCALE GENOMIC DNA]</scope>
    <source>
        <strain evidence="9">cv. Fuhuasheng</strain>
        <tissue evidence="8">Leaves</tissue>
    </source>
</reference>
<evidence type="ECO:0000256" key="5">
    <source>
        <dbReference type="ARBA" id="ARBA00024045"/>
    </source>
</evidence>
<evidence type="ECO:0000313" key="9">
    <source>
        <dbReference type="Proteomes" id="UP000289738"/>
    </source>
</evidence>
<dbReference type="Proteomes" id="UP000289738">
    <property type="component" value="Chromosome A03"/>
</dbReference>
<dbReference type="InterPro" id="IPR036163">
    <property type="entry name" value="HMA_dom_sf"/>
</dbReference>
<feature type="region of interest" description="Disordered" evidence="6">
    <location>
        <begin position="82"/>
        <end position="174"/>
    </location>
</feature>
<evidence type="ECO:0000256" key="6">
    <source>
        <dbReference type="SAM" id="MobiDB-lite"/>
    </source>
</evidence>
<organism evidence="8 9">
    <name type="scientific">Arachis hypogaea</name>
    <name type="common">Peanut</name>
    <dbReference type="NCBI Taxonomy" id="3818"/>
    <lineage>
        <taxon>Eukaryota</taxon>
        <taxon>Viridiplantae</taxon>
        <taxon>Streptophyta</taxon>
        <taxon>Embryophyta</taxon>
        <taxon>Tracheophyta</taxon>
        <taxon>Spermatophyta</taxon>
        <taxon>Magnoliopsida</taxon>
        <taxon>eudicotyledons</taxon>
        <taxon>Gunneridae</taxon>
        <taxon>Pentapetalae</taxon>
        <taxon>rosids</taxon>
        <taxon>fabids</taxon>
        <taxon>Fabales</taxon>
        <taxon>Fabaceae</taxon>
        <taxon>Papilionoideae</taxon>
        <taxon>50 kb inversion clade</taxon>
        <taxon>dalbergioids sensu lato</taxon>
        <taxon>Dalbergieae</taxon>
        <taxon>Pterocarpus clade</taxon>
        <taxon>Arachis</taxon>
    </lineage>
</organism>
<dbReference type="SUPFAM" id="SSF55008">
    <property type="entry name" value="HMA, heavy metal-associated domain"/>
    <property type="match status" value="1"/>
</dbReference>
<keyword evidence="3" id="KW-0449">Lipoprotein</keyword>
<dbReference type="Pfam" id="PF00403">
    <property type="entry name" value="HMA"/>
    <property type="match status" value="1"/>
</dbReference>
<dbReference type="Gramene" id="arahy.Tifrunner.gnm2.ann2.Ah03g046100.1">
    <property type="protein sequence ID" value="arahy.Tifrunner.gnm2.ann2.Ah03g046100.1-CDS"/>
    <property type="gene ID" value="arahy.Tifrunner.gnm2.ann2.Ah03g046100"/>
</dbReference>
<feature type="compositionally biased region" description="Pro residues" evidence="6">
    <location>
        <begin position="247"/>
        <end position="265"/>
    </location>
</feature>
<dbReference type="InterPro" id="IPR006121">
    <property type="entry name" value="HMA_dom"/>
</dbReference>
<comment type="similarity">
    <text evidence="5">Belongs to the HIPP family.</text>
</comment>
<evidence type="ECO:0000256" key="3">
    <source>
        <dbReference type="ARBA" id="ARBA00023288"/>
    </source>
</evidence>
<dbReference type="SMR" id="A0A445E3Z4"/>
<evidence type="ECO:0000259" key="7">
    <source>
        <dbReference type="PROSITE" id="PS50846"/>
    </source>
</evidence>
<keyword evidence="1" id="KW-0488">Methylation</keyword>
<feature type="compositionally biased region" description="Polar residues" evidence="6">
    <location>
        <begin position="161"/>
        <end position="174"/>
    </location>
</feature>
<feature type="compositionally biased region" description="Acidic residues" evidence="6">
    <location>
        <begin position="129"/>
        <end position="146"/>
    </location>
</feature>
<dbReference type="AlphaFoldDB" id="A0A445E3Z4"/>
<sequence>MENNDPVSPTCVVLKVVNLQCCEACPSRVNKELKKIKGVTDVQMNREEGLITVFGEADSSKLIKAVKKVGRKRAVIYMEPKDQPTEPSCTCLEHTKSTKSTKSKNSSILDDTKSTKSKHTKASAKHDDDDSDDNCSAEADFGDDDLPLPLPPPFSDHGAPSRSNNHVASNASYHHYPQNNPIMLGTNNGGGGGGYFQGTTFPVPAYINTYARFCNDYNECVPPPMGNGRPQQPPYQYSYYHHQQRYPPQPQPQQQAPPPPPPPLPCSYYGDANGCTIS</sequence>
<evidence type="ECO:0000256" key="4">
    <source>
        <dbReference type="ARBA" id="ARBA00023289"/>
    </source>
</evidence>
<accession>A0A445E3Z4</accession>
<evidence type="ECO:0000256" key="2">
    <source>
        <dbReference type="ARBA" id="ARBA00022723"/>
    </source>
</evidence>
<feature type="domain" description="HMA" evidence="7">
    <location>
        <begin position="10"/>
        <end position="74"/>
    </location>
</feature>
<dbReference type="PANTHER" id="PTHR45868">
    <property type="entry name" value="HEAVY METAL-ASSOCIATED ISOPRENYLATED PLANT PROTEIN 33-RELATED"/>
    <property type="match status" value="1"/>
</dbReference>
<keyword evidence="4" id="KW-0636">Prenylation</keyword>
<keyword evidence="9" id="KW-1185">Reference proteome</keyword>
<name>A0A445E3Z4_ARAHY</name>
<comment type="caution">
    <text evidence="8">The sequence shown here is derived from an EMBL/GenBank/DDBJ whole genome shotgun (WGS) entry which is preliminary data.</text>
</comment>
<dbReference type="Gene3D" id="3.30.70.100">
    <property type="match status" value="1"/>
</dbReference>